<proteinExistence type="predicted"/>
<dbReference type="EMBL" id="JAHUTJ010061639">
    <property type="protein sequence ID" value="MED6288761.1"/>
    <property type="molecule type" value="Genomic_DNA"/>
</dbReference>
<sequence length="106" mass="11966">MFPVVLNEVCSHCKRDFGPLIHTDLLQSLQVSGLSLSNTDFHLLPKIFDWFQVWTLGRTLQNLEILFTEPLLSCPLLQVVVMLEDPSMKNDVSTSMLHGRDIGVGQ</sequence>
<keyword evidence="2" id="KW-1185">Reference proteome</keyword>
<gene>
    <name evidence="1" type="ORF">CHARACLAT_029691</name>
</gene>
<organism evidence="1 2">
    <name type="scientific">Characodon lateralis</name>
    <dbReference type="NCBI Taxonomy" id="208331"/>
    <lineage>
        <taxon>Eukaryota</taxon>
        <taxon>Metazoa</taxon>
        <taxon>Chordata</taxon>
        <taxon>Craniata</taxon>
        <taxon>Vertebrata</taxon>
        <taxon>Euteleostomi</taxon>
        <taxon>Actinopterygii</taxon>
        <taxon>Neopterygii</taxon>
        <taxon>Teleostei</taxon>
        <taxon>Neoteleostei</taxon>
        <taxon>Acanthomorphata</taxon>
        <taxon>Ovalentaria</taxon>
        <taxon>Atherinomorphae</taxon>
        <taxon>Cyprinodontiformes</taxon>
        <taxon>Goodeidae</taxon>
        <taxon>Characodon</taxon>
    </lineage>
</organism>
<comment type="caution">
    <text evidence="1">The sequence shown here is derived from an EMBL/GenBank/DDBJ whole genome shotgun (WGS) entry which is preliminary data.</text>
</comment>
<evidence type="ECO:0000313" key="1">
    <source>
        <dbReference type="EMBL" id="MED6288761.1"/>
    </source>
</evidence>
<accession>A0ABU7ENX0</accession>
<protein>
    <submittedName>
        <fullName evidence="1">Uncharacterized protein</fullName>
    </submittedName>
</protein>
<dbReference type="Proteomes" id="UP001352852">
    <property type="component" value="Unassembled WGS sequence"/>
</dbReference>
<evidence type="ECO:0000313" key="2">
    <source>
        <dbReference type="Proteomes" id="UP001352852"/>
    </source>
</evidence>
<name>A0ABU7ENX0_9TELE</name>
<reference evidence="1 2" key="1">
    <citation type="submission" date="2021-06" db="EMBL/GenBank/DDBJ databases">
        <authorList>
            <person name="Palmer J.M."/>
        </authorList>
    </citation>
    <scope>NUCLEOTIDE SEQUENCE [LARGE SCALE GENOMIC DNA]</scope>
    <source>
        <strain evidence="1 2">CL_MEX2019</strain>
        <tissue evidence="1">Muscle</tissue>
    </source>
</reference>